<protein>
    <recommendedName>
        <fullName evidence="8">Secreted protein</fullName>
    </recommendedName>
</protein>
<dbReference type="EMBL" id="QXFU01000321">
    <property type="protein sequence ID" value="KAE9036726.1"/>
    <property type="molecule type" value="Genomic_DNA"/>
</dbReference>
<dbReference type="EMBL" id="QXFV01000310">
    <property type="protein sequence ID" value="KAE9041568.1"/>
    <property type="molecule type" value="Genomic_DNA"/>
</dbReference>
<evidence type="ECO:0008006" key="8">
    <source>
        <dbReference type="Google" id="ProtNLM"/>
    </source>
</evidence>
<sequence>MYGVPFLFIVCCWLLRSVISVAACYMYTVHQGTVVPLNMRRGCSKRFDRESTVMCSFWVPYPQ</sequence>
<comment type="caution">
    <text evidence="3">The sequence shown here is derived from an EMBL/GenBank/DDBJ whole genome shotgun (WGS) entry which is preliminary data.</text>
</comment>
<dbReference type="EMBL" id="QXFT01000318">
    <property type="protein sequence ID" value="KAE9347403.1"/>
    <property type="molecule type" value="Genomic_DNA"/>
</dbReference>
<dbReference type="Proteomes" id="UP000434957">
    <property type="component" value="Unassembled WGS sequence"/>
</dbReference>
<evidence type="ECO:0000313" key="2">
    <source>
        <dbReference type="EMBL" id="KAE9036726.1"/>
    </source>
</evidence>
<evidence type="ECO:0000313" key="4">
    <source>
        <dbReference type="EMBL" id="KAE9347403.1"/>
    </source>
</evidence>
<evidence type="ECO:0000313" key="3">
    <source>
        <dbReference type="EMBL" id="KAE9041568.1"/>
    </source>
</evidence>
<evidence type="ECO:0000313" key="6">
    <source>
        <dbReference type="Proteomes" id="UP000434957"/>
    </source>
</evidence>
<name>A0A6A3NHB7_9STRA</name>
<gene>
    <name evidence="3" type="ORF">PR001_g6550</name>
    <name evidence="2" type="ORF">PR002_g6938</name>
    <name evidence="4" type="ORF">PR003_g6949</name>
</gene>
<feature type="chain" id="PRO_5036165326" description="Secreted protein" evidence="1">
    <location>
        <begin position="24"/>
        <end position="63"/>
    </location>
</feature>
<dbReference type="Proteomes" id="UP000435112">
    <property type="component" value="Unassembled WGS sequence"/>
</dbReference>
<keyword evidence="1" id="KW-0732">Signal</keyword>
<reference evidence="5 7" key="1">
    <citation type="submission" date="2018-09" db="EMBL/GenBank/DDBJ databases">
        <title>Genomic investigation of the strawberry pathogen Phytophthora fragariae indicates pathogenicity is determined by transcriptional variation in three key races.</title>
        <authorList>
            <person name="Adams T.M."/>
            <person name="Armitage A.D."/>
            <person name="Sobczyk M.K."/>
            <person name="Bates H.J."/>
            <person name="Dunwell J.M."/>
            <person name="Nellist C.F."/>
            <person name="Harrison R.J."/>
        </authorList>
    </citation>
    <scope>NUCLEOTIDE SEQUENCE [LARGE SCALE GENOMIC DNA]</scope>
    <source>
        <strain evidence="3 5">SCRP249</strain>
        <strain evidence="2 7">SCRP324</strain>
        <strain evidence="4 6">SCRP333</strain>
    </source>
</reference>
<proteinExistence type="predicted"/>
<evidence type="ECO:0000256" key="1">
    <source>
        <dbReference type="SAM" id="SignalP"/>
    </source>
</evidence>
<dbReference type="AlphaFoldDB" id="A0A6A3NHB7"/>
<evidence type="ECO:0000313" key="5">
    <source>
        <dbReference type="Proteomes" id="UP000429607"/>
    </source>
</evidence>
<evidence type="ECO:0000313" key="7">
    <source>
        <dbReference type="Proteomes" id="UP000435112"/>
    </source>
</evidence>
<accession>A0A6A3NHB7</accession>
<organism evidence="3 5">
    <name type="scientific">Phytophthora rubi</name>
    <dbReference type="NCBI Taxonomy" id="129364"/>
    <lineage>
        <taxon>Eukaryota</taxon>
        <taxon>Sar</taxon>
        <taxon>Stramenopiles</taxon>
        <taxon>Oomycota</taxon>
        <taxon>Peronosporomycetes</taxon>
        <taxon>Peronosporales</taxon>
        <taxon>Peronosporaceae</taxon>
        <taxon>Phytophthora</taxon>
    </lineage>
</organism>
<dbReference type="Proteomes" id="UP000429607">
    <property type="component" value="Unassembled WGS sequence"/>
</dbReference>
<feature type="signal peptide" evidence="1">
    <location>
        <begin position="1"/>
        <end position="23"/>
    </location>
</feature>
<keyword evidence="6" id="KW-1185">Reference proteome</keyword>